<sequence length="119" mass="13640">MISEHEIQSRILVAVSQHRCTIFRSNVGKVKTDDGRWFDTGLPKGHPDLYGFKWSNGKVFYLEIKNAKGKPRQDQIRFHHMLTSHNIIHGIARSVDDALKIVDEELVGYGFKDYGGELE</sequence>
<dbReference type="InterPro" id="IPR014883">
    <property type="entry name" value="VRR_NUC"/>
</dbReference>
<evidence type="ECO:0000259" key="4">
    <source>
        <dbReference type="SMART" id="SM00990"/>
    </source>
</evidence>
<organism evidence="5 6">
    <name type="scientific">Limosilactobacillus vaginalis DSM 5837 = ATCC 49540</name>
    <dbReference type="NCBI Taxonomy" id="1423814"/>
    <lineage>
        <taxon>Bacteria</taxon>
        <taxon>Bacillati</taxon>
        <taxon>Bacillota</taxon>
        <taxon>Bacilli</taxon>
        <taxon>Lactobacillales</taxon>
        <taxon>Lactobacillaceae</taxon>
        <taxon>Limosilactobacillus</taxon>
    </lineage>
</organism>
<dbReference type="GO" id="GO:0003676">
    <property type="term" value="F:nucleic acid binding"/>
    <property type="evidence" value="ECO:0007669"/>
    <property type="project" value="InterPro"/>
</dbReference>
<name>C2ERR7_9LACO</name>
<dbReference type="eggNOG" id="ENOG5032YEF">
    <property type="taxonomic scope" value="Bacteria"/>
</dbReference>
<keyword evidence="3" id="KW-0378">Hydrolase</keyword>
<evidence type="ECO:0000313" key="6">
    <source>
        <dbReference type="Proteomes" id="UP000004483"/>
    </source>
</evidence>
<dbReference type="OrthoDB" id="1697409at2"/>
<dbReference type="AlphaFoldDB" id="C2ERR7"/>
<dbReference type="HOGENOM" id="CLU_148000_0_0_9"/>
<keyword evidence="2" id="KW-0540">Nuclease</keyword>
<dbReference type="GO" id="GO:0004518">
    <property type="term" value="F:nuclease activity"/>
    <property type="evidence" value="ECO:0007669"/>
    <property type="project" value="UniProtKB-KW"/>
</dbReference>
<evidence type="ECO:0000256" key="3">
    <source>
        <dbReference type="ARBA" id="ARBA00022801"/>
    </source>
</evidence>
<proteinExistence type="predicted"/>
<protein>
    <submittedName>
        <fullName evidence="5">VRR-NUC domain protein</fullName>
    </submittedName>
</protein>
<reference evidence="5 6" key="1">
    <citation type="submission" date="2009-01" db="EMBL/GenBank/DDBJ databases">
        <authorList>
            <person name="Qin X."/>
            <person name="Bachman B."/>
            <person name="Battles P."/>
            <person name="Bell A."/>
            <person name="Bess C."/>
            <person name="Bickham C."/>
            <person name="Chaboub L."/>
            <person name="Chen D."/>
            <person name="Coyle M."/>
            <person name="Deiros D.R."/>
            <person name="Dinh H."/>
            <person name="Forbes L."/>
            <person name="Fowler G."/>
            <person name="Francisco L."/>
            <person name="Fu Q."/>
            <person name="Gubbala S."/>
            <person name="Hale W."/>
            <person name="Han Y."/>
            <person name="Hemphill L."/>
            <person name="Highlander S.K."/>
            <person name="Hirani K."/>
            <person name="Hogues M."/>
            <person name="Jackson L."/>
            <person name="Jakkamsetti A."/>
            <person name="Javaid M."/>
            <person name="Jiang H."/>
            <person name="Korchina V."/>
            <person name="Kovar C."/>
            <person name="Lara F."/>
            <person name="Lee S."/>
            <person name="Mata R."/>
            <person name="Mathew T."/>
            <person name="Moen C."/>
            <person name="Morales K."/>
            <person name="Munidasa M."/>
            <person name="Nazareth L."/>
            <person name="Ngo R."/>
            <person name="Nguyen L."/>
            <person name="Okwuonu G."/>
            <person name="Ongeri F."/>
            <person name="Patil S."/>
            <person name="Petrosino J."/>
            <person name="Pham C."/>
            <person name="Pham P."/>
            <person name="Pu L.-L."/>
            <person name="Puazo M."/>
            <person name="Raj R."/>
            <person name="Reid J."/>
            <person name="Rouhana J."/>
            <person name="Saada N."/>
            <person name="Shang Y."/>
            <person name="Simmons D."/>
            <person name="Thornton R."/>
            <person name="Warren J."/>
            <person name="Weissenberger G."/>
            <person name="Zhang J."/>
            <person name="Zhang L."/>
            <person name="Zhou C."/>
            <person name="Zhu D."/>
            <person name="Muzny D."/>
            <person name="Worley K."/>
            <person name="Gibbs R."/>
        </authorList>
    </citation>
    <scope>NUCLEOTIDE SEQUENCE [LARGE SCALE GENOMIC DNA]</scope>
    <source>
        <strain evidence="5 6">ATCC 49540</strain>
    </source>
</reference>
<comment type="cofactor">
    <cofactor evidence="1">
        <name>Mg(2+)</name>
        <dbReference type="ChEBI" id="CHEBI:18420"/>
    </cofactor>
</comment>
<dbReference type="EMBL" id="ACGV01000011">
    <property type="protein sequence ID" value="EEJ41402.1"/>
    <property type="molecule type" value="Genomic_DNA"/>
</dbReference>
<evidence type="ECO:0000256" key="1">
    <source>
        <dbReference type="ARBA" id="ARBA00001946"/>
    </source>
</evidence>
<dbReference type="InterPro" id="IPR011856">
    <property type="entry name" value="tRNA_endonuc-like_dom_sf"/>
</dbReference>
<dbReference type="RefSeq" id="WP_003717916.1">
    <property type="nucleotide sequence ID" value="NZ_AZGL01000003.1"/>
</dbReference>
<accession>C2ERR7</accession>
<dbReference type="SMART" id="SM00990">
    <property type="entry name" value="VRR_NUC"/>
    <property type="match status" value="1"/>
</dbReference>
<evidence type="ECO:0000313" key="5">
    <source>
        <dbReference type="EMBL" id="EEJ41402.1"/>
    </source>
</evidence>
<evidence type="ECO:0000256" key="2">
    <source>
        <dbReference type="ARBA" id="ARBA00022722"/>
    </source>
</evidence>
<dbReference type="Proteomes" id="UP000004483">
    <property type="component" value="Unassembled WGS sequence"/>
</dbReference>
<dbReference type="GO" id="GO:0016788">
    <property type="term" value="F:hydrolase activity, acting on ester bonds"/>
    <property type="evidence" value="ECO:0007669"/>
    <property type="project" value="InterPro"/>
</dbReference>
<dbReference type="Gene3D" id="3.40.1350.10">
    <property type="match status" value="1"/>
</dbReference>
<dbReference type="STRING" id="1423814.HMPREF0549_0153"/>
<gene>
    <name evidence="5" type="ORF">HMPREF0549_0153</name>
</gene>
<comment type="caution">
    <text evidence="5">The sequence shown here is derived from an EMBL/GenBank/DDBJ whole genome shotgun (WGS) entry which is preliminary data.</text>
</comment>
<feature type="domain" description="VRR-NUC" evidence="4">
    <location>
        <begin position="2"/>
        <end position="96"/>
    </location>
</feature>